<dbReference type="AlphaFoldDB" id="D8QPM5"/>
<keyword evidence="1" id="KW-0378">Hydrolase</keyword>
<dbReference type="EMBL" id="GL377565">
    <property type="protein sequence ID" value="EFJ38306.1"/>
    <property type="molecule type" value="Genomic_DNA"/>
</dbReference>
<dbReference type="InParanoid" id="D8QPM5"/>
<dbReference type="PANTHER" id="PTHR45733">
    <property type="entry name" value="FORMIN-J"/>
    <property type="match status" value="1"/>
</dbReference>
<reference evidence="3 4" key="1">
    <citation type="journal article" date="2011" name="Science">
        <title>The Selaginella genome identifies genetic changes associated with the evolution of vascular plants.</title>
        <authorList>
            <person name="Banks J.A."/>
            <person name="Nishiyama T."/>
            <person name="Hasebe M."/>
            <person name="Bowman J.L."/>
            <person name="Gribskov M."/>
            <person name="dePamphilis C."/>
            <person name="Albert V.A."/>
            <person name="Aono N."/>
            <person name="Aoyama T."/>
            <person name="Ambrose B.A."/>
            <person name="Ashton N.W."/>
            <person name="Axtell M.J."/>
            <person name="Barker E."/>
            <person name="Barker M.S."/>
            <person name="Bennetzen J.L."/>
            <person name="Bonawitz N.D."/>
            <person name="Chapple C."/>
            <person name="Cheng C."/>
            <person name="Correa L.G."/>
            <person name="Dacre M."/>
            <person name="DeBarry J."/>
            <person name="Dreyer I."/>
            <person name="Elias M."/>
            <person name="Engstrom E.M."/>
            <person name="Estelle M."/>
            <person name="Feng L."/>
            <person name="Finet C."/>
            <person name="Floyd S.K."/>
            <person name="Frommer W.B."/>
            <person name="Fujita T."/>
            <person name="Gramzow L."/>
            <person name="Gutensohn M."/>
            <person name="Harholt J."/>
            <person name="Hattori M."/>
            <person name="Heyl A."/>
            <person name="Hirai T."/>
            <person name="Hiwatashi Y."/>
            <person name="Ishikawa M."/>
            <person name="Iwata M."/>
            <person name="Karol K.G."/>
            <person name="Koehler B."/>
            <person name="Kolukisaoglu U."/>
            <person name="Kubo M."/>
            <person name="Kurata T."/>
            <person name="Lalonde S."/>
            <person name="Li K."/>
            <person name="Li Y."/>
            <person name="Litt A."/>
            <person name="Lyons E."/>
            <person name="Manning G."/>
            <person name="Maruyama T."/>
            <person name="Michael T.P."/>
            <person name="Mikami K."/>
            <person name="Miyazaki S."/>
            <person name="Morinaga S."/>
            <person name="Murata T."/>
            <person name="Mueller-Roeber B."/>
            <person name="Nelson D.R."/>
            <person name="Obara M."/>
            <person name="Oguri Y."/>
            <person name="Olmstead R.G."/>
            <person name="Onodera N."/>
            <person name="Petersen B.L."/>
            <person name="Pils B."/>
            <person name="Prigge M."/>
            <person name="Rensing S.A."/>
            <person name="Riano-Pachon D.M."/>
            <person name="Roberts A.W."/>
            <person name="Sato Y."/>
            <person name="Scheller H.V."/>
            <person name="Schulz B."/>
            <person name="Schulz C."/>
            <person name="Shakirov E.V."/>
            <person name="Shibagaki N."/>
            <person name="Shinohara N."/>
            <person name="Shippen D.E."/>
            <person name="Soerensen I."/>
            <person name="Sotooka R."/>
            <person name="Sugimoto N."/>
            <person name="Sugita M."/>
            <person name="Sumikawa N."/>
            <person name="Tanurdzic M."/>
            <person name="Theissen G."/>
            <person name="Ulvskov P."/>
            <person name="Wakazuki S."/>
            <person name="Weng J.K."/>
            <person name="Willats W.W."/>
            <person name="Wipf D."/>
            <person name="Wolf P.G."/>
            <person name="Yang L."/>
            <person name="Zimmer A.D."/>
            <person name="Zhu Q."/>
            <person name="Mitros T."/>
            <person name="Hellsten U."/>
            <person name="Loque D."/>
            <person name="Otillar R."/>
            <person name="Salamov A."/>
            <person name="Schmutz J."/>
            <person name="Shapiro H."/>
            <person name="Lindquist E."/>
            <person name="Lucas S."/>
            <person name="Rokhsar D."/>
            <person name="Grigoriev I.V."/>
        </authorList>
    </citation>
    <scope>NUCLEOTIDE SEQUENCE [LARGE SCALE GENOMIC DNA]</scope>
</reference>
<evidence type="ECO:0000313" key="4">
    <source>
        <dbReference type="Proteomes" id="UP000001514"/>
    </source>
</evidence>
<gene>
    <name evidence="3" type="ORF">SELMODRAFT_402115</name>
</gene>
<dbReference type="KEGG" id="smo:SELMODRAFT_402115"/>
<feature type="domain" description="C2 tensin-type" evidence="2">
    <location>
        <begin position="1"/>
        <end position="137"/>
    </location>
</feature>
<keyword evidence="1" id="KW-0904">Protein phosphatase</keyword>
<proteinExistence type="predicted"/>
<sequence length="137" mass="15665">MYTGEFKTLDMLHREAPKGLMQLLTPPNPMAAEISPEDEDALCLGKEEQVCGIIDRFQTDCDVMKIDVQCAVQGGVVLECIHLDLESDREEMMFWVMFNTAFIRSNILMLNRDDIDILWNGKECFSKDSRPEVSKQS</sequence>
<evidence type="ECO:0000313" key="3">
    <source>
        <dbReference type="EMBL" id="EFJ38306.1"/>
    </source>
</evidence>
<dbReference type="Gene3D" id="2.60.40.1110">
    <property type="match status" value="1"/>
</dbReference>
<accession>D8QPM5</accession>
<dbReference type="eggNOG" id="ENOG502QQEE">
    <property type="taxonomic scope" value="Eukaryota"/>
</dbReference>
<dbReference type="InterPro" id="IPR035892">
    <property type="entry name" value="C2_domain_sf"/>
</dbReference>
<dbReference type="STRING" id="88036.D8QPM5"/>
<dbReference type="GO" id="GO:0004721">
    <property type="term" value="F:phosphoprotein phosphatase activity"/>
    <property type="evidence" value="ECO:0007669"/>
    <property type="project" value="UniProtKB-KW"/>
</dbReference>
<protein>
    <recommendedName>
        <fullName evidence="2">C2 tensin-type domain-containing protein</fullName>
    </recommendedName>
</protein>
<evidence type="ECO:0000259" key="2">
    <source>
        <dbReference type="PROSITE" id="PS51182"/>
    </source>
</evidence>
<dbReference type="SUPFAM" id="SSF49562">
    <property type="entry name" value="C2 domain (Calcium/lipid-binding domain, CaLB)"/>
    <property type="match status" value="1"/>
</dbReference>
<dbReference type="SMART" id="SM01326">
    <property type="entry name" value="PTEN_C2"/>
    <property type="match status" value="1"/>
</dbReference>
<organism evidence="4">
    <name type="scientific">Selaginella moellendorffii</name>
    <name type="common">Spikemoss</name>
    <dbReference type="NCBI Taxonomy" id="88036"/>
    <lineage>
        <taxon>Eukaryota</taxon>
        <taxon>Viridiplantae</taxon>
        <taxon>Streptophyta</taxon>
        <taxon>Embryophyta</taxon>
        <taxon>Tracheophyta</taxon>
        <taxon>Lycopodiopsida</taxon>
        <taxon>Selaginellales</taxon>
        <taxon>Selaginellaceae</taxon>
        <taxon>Selaginella</taxon>
    </lineage>
</organism>
<dbReference type="Proteomes" id="UP000001514">
    <property type="component" value="Unassembled WGS sequence"/>
</dbReference>
<dbReference type="InterPro" id="IPR014020">
    <property type="entry name" value="Tensin_C2-dom"/>
</dbReference>
<name>D8QPM5_SELML</name>
<dbReference type="PANTHER" id="PTHR45733:SF8">
    <property type="entry name" value="FORMIN-J"/>
    <property type="match status" value="1"/>
</dbReference>
<dbReference type="InterPro" id="IPR051144">
    <property type="entry name" value="Formin_homology_domain"/>
</dbReference>
<dbReference type="Gramene" id="EFJ38306">
    <property type="protein sequence ID" value="EFJ38306"/>
    <property type="gene ID" value="SELMODRAFT_402115"/>
</dbReference>
<dbReference type="PROSITE" id="PS51182">
    <property type="entry name" value="C2_TENSIN"/>
    <property type="match status" value="1"/>
</dbReference>
<dbReference type="HOGENOM" id="CLU_1868659_0_0_1"/>
<keyword evidence="4" id="KW-1185">Reference proteome</keyword>
<evidence type="ECO:0000256" key="1">
    <source>
        <dbReference type="ARBA" id="ARBA00022912"/>
    </source>
</evidence>
<dbReference type="Pfam" id="PF10409">
    <property type="entry name" value="PTEN_C2"/>
    <property type="match status" value="1"/>
</dbReference>